<dbReference type="KEGG" id="dax:FDQ92_00835"/>
<comment type="function">
    <text evidence="8 15">Functions in the N-end rule pathway of protein degradation where it conjugates Leu, Phe and, less efficiently, Met from aminoacyl-tRNAs to the N-termini of proteins containing an N-terminal arginine or lysine.</text>
</comment>
<evidence type="ECO:0000256" key="3">
    <source>
        <dbReference type="ARBA" id="ARBA00022679"/>
    </source>
</evidence>
<keyword evidence="2 15" id="KW-0963">Cytoplasm</keyword>
<evidence type="ECO:0000256" key="2">
    <source>
        <dbReference type="ARBA" id="ARBA00022490"/>
    </source>
</evidence>
<comment type="catalytic activity">
    <reaction evidence="6 15">
        <text>N-terminal L-arginyl-[protein] + L-leucyl-tRNA(Leu) = N-terminal L-leucyl-L-arginyl-[protein] + tRNA(Leu) + H(+)</text>
        <dbReference type="Rhea" id="RHEA:50416"/>
        <dbReference type="Rhea" id="RHEA-COMP:9613"/>
        <dbReference type="Rhea" id="RHEA-COMP:9622"/>
        <dbReference type="Rhea" id="RHEA-COMP:12672"/>
        <dbReference type="Rhea" id="RHEA-COMP:12673"/>
        <dbReference type="ChEBI" id="CHEBI:15378"/>
        <dbReference type="ChEBI" id="CHEBI:64719"/>
        <dbReference type="ChEBI" id="CHEBI:78442"/>
        <dbReference type="ChEBI" id="CHEBI:78494"/>
        <dbReference type="ChEBI" id="CHEBI:133044"/>
        <dbReference type="EC" id="2.3.2.6"/>
    </reaction>
</comment>
<evidence type="ECO:0000313" key="17">
    <source>
        <dbReference type="Proteomes" id="UP000298602"/>
    </source>
</evidence>
<dbReference type="OrthoDB" id="9790282at2"/>
<evidence type="ECO:0000256" key="8">
    <source>
        <dbReference type="ARBA" id="ARBA00054043"/>
    </source>
</evidence>
<evidence type="ECO:0000256" key="14">
    <source>
        <dbReference type="ARBA" id="ARBA00083640"/>
    </source>
</evidence>
<comment type="similarity">
    <text evidence="9 15">Belongs to the L/F-transferase family.</text>
</comment>
<evidence type="ECO:0000256" key="6">
    <source>
        <dbReference type="ARBA" id="ARBA00050652"/>
    </source>
</evidence>
<organism evidence="16 17">
    <name type="scientific">Desulfoglaeba alkanexedens ALDC</name>
    <dbReference type="NCBI Taxonomy" id="980445"/>
    <lineage>
        <taxon>Bacteria</taxon>
        <taxon>Pseudomonadati</taxon>
        <taxon>Thermodesulfobacteriota</taxon>
        <taxon>Syntrophobacteria</taxon>
        <taxon>Syntrophobacterales</taxon>
        <taxon>Syntrophobacteraceae</taxon>
        <taxon>Desulfoglaeba</taxon>
    </lineage>
</organism>
<dbReference type="InterPro" id="IPR004616">
    <property type="entry name" value="Leu/Phe-tRNA_Trfase"/>
</dbReference>
<dbReference type="FunFam" id="3.40.630.70:FF:000001">
    <property type="entry name" value="Leucyl/phenylalanyl-tRNA--protein transferase"/>
    <property type="match status" value="1"/>
</dbReference>
<comment type="catalytic activity">
    <reaction evidence="5 15">
        <text>L-phenylalanyl-tRNA(Phe) + an N-terminal L-alpha-aminoacyl-[protein] = an N-terminal L-phenylalanyl-L-alpha-aminoacyl-[protein] + tRNA(Phe)</text>
        <dbReference type="Rhea" id="RHEA:43632"/>
        <dbReference type="Rhea" id="RHEA-COMP:9668"/>
        <dbReference type="Rhea" id="RHEA-COMP:9699"/>
        <dbReference type="Rhea" id="RHEA-COMP:10636"/>
        <dbReference type="Rhea" id="RHEA-COMP:10637"/>
        <dbReference type="ChEBI" id="CHEBI:78442"/>
        <dbReference type="ChEBI" id="CHEBI:78531"/>
        <dbReference type="ChEBI" id="CHEBI:78597"/>
        <dbReference type="ChEBI" id="CHEBI:83561"/>
        <dbReference type="EC" id="2.3.2.6"/>
    </reaction>
</comment>
<dbReference type="InterPro" id="IPR042221">
    <property type="entry name" value="Leu/Phe-tRNA_Trfase_N"/>
</dbReference>
<comment type="catalytic activity">
    <reaction evidence="7 15">
        <text>N-terminal L-lysyl-[protein] + L-leucyl-tRNA(Leu) = N-terminal L-leucyl-L-lysyl-[protein] + tRNA(Leu) + H(+)</text>
        <dbReference type="Rhea" id="RHEA:12340"/>
        <dbReference type="Rhea" id="RHEA-COMP:9613"/>
        <dbReference type="Rhea" id="RHEA-COMP:9622"/>
        <dbReference type="Rhea" id="RHEA-COMP:12670"/>
        <dbReference type="Rhea" id="RHEA-COMP:12671"/>
        <dbReference type="ChEBI" id="CHEBI:15378"/>
        <dbReference type="ChEBI" id="CHEBI:65249"/>
        <dbReference type="ChEBI" id="CHEBI:78442"/>
        <dbReference type="ChEBI" id="CHEBI:78494"/>
        <dbReference type="ChEBI" id="CHEBI:133043"/>
        <dbReference type="EC" id="2.3.2.6"/>
    </reaction>
</comment>
<dbReference type="GO" id="GO:0005737">
    <property type="term" value="C:cytoplasm"/>
    <property type="evidence" value="ECO:0007669"/>
    <property type="project" value="UniProtKB-SubCell"/>
</dbReference>
<proteinExistence type="inferred from homology"/>
<evidence type="ECO:0000313" key="16">
    <source>
        <dbReference type="EMBL" id="QCQ20868.1"/>
    </source>
</evidence>
<evidence type="ECO:0000256" key="5">
    <source>
        <dbReference type="ARBA" id="ARBA00050607"/>
    </source>
</evidence>
<dbReference type="Gene3D" id="3.40.630.70">
    <property type="entry name" value="Leucyl/phenylalanyl-tRNA-protein transferase, C-terminal domain"/>
    <property type="match status" value="1"/>
</dbReference>
<keyword evidence="17" id="KW-1185">Reference proteome</keyword>
<evidence type="ECO:0000256" key="12">
    <source>
        <dbReference type="ARBA" id="ARBA00077136"/>
    </source>
</evidence>
<evidence type="ECO:0000256" key="15">
    <source>
        <dbReference type="HAMAP-Rule" id="MF_00688"/>
    </source>
</evidence>
<name>A0A4P8KZI0_9BACT</name>
<dbReference type="InterPro" id="IPR016181">
    <property type="entry name" value="Acyl_CoA_acyltransferase"/>
</dbReference>
<dbReference type="Gene3D" id="3.30.70.3550">
    <property type="entry name" value="Leucyl/phenylalanyl-tRNA-protein transferase, N-terminal domain"/>
    <property type="match status" value="1"/>
</dbReference>
<dbReference type="Proteomes" id="UP000298602">
    <property type="component" value="Chromosome"/>
</dbReference>
<dbReference type="EMBL" id="CP040098">
    <property type="protein sequence ID" value="QCQ20868.1"/>
    <property type="molecule type" value="Genomic_DNA"/>
</dbReference>
<reference evidence="16 17" key="1">
    <citation type="submission" date="2019-05" db="EMBL/GenBank/DDBJ databases">
        <title>The Complete Genome Sequence of the n-alkane-degrading Desulfoglaeba alkanexedens ALDC reveals multiple alkylsuccinate synthase gene clusters.</title>
        <authorList>
            <person name="Callaghan A.V."/>
            <person name="Davidova I.A."/>
            <person name="Duncan K.E."/>
            <person name="Morris B."/>
            <person name="McInerney M.J."/>
        </authorList>
    </citation>
    <scope>NUCLEOTIDE SEQUENCE [LARGE SCALE GENOMIC DNA]</scope>
    <source>
        <strain evidence="16 17">ALDC</strain>
    </source>
</reference>
<dbReference type="EC" id="2.3.2.6" evidence="10 15"/>
<accession>A0A4P8KZI0</accession>
<evidence type="ECO:0000256" key="11">
    <source>
        <dbReference type="ARBA" id="ARBA00074372"/>
    </source>
</evidence>
<dbReference type="GO" id="GO:0008914">
    <property type="term" value="F:leucyl-tRNA--protein transferase activity"/>
    <property type="evidence" value="ECO:0007669"/>
    <property type="project" value="UniProtKB-UniRule"/>
</dbReference>
<dbReference type="PANTHER" id="PTHR30098">
    <property type="entry name" value="LEUCYL/PHENYLALANYL-TRNA--PROTEIN TRANSFERASE"/>
    <property type="match status" value="1"/>
</dbReference>
<dbReference type="HAMAP" id="MF_00688">
    <property type="entry name" value="Leu_Phe_trans"/>
    <property type="match status" value="1"/>
</dbReference>
<dbReference type="GO" id="GO:0030163">
    <property type="term" value="P:protein catabolic process"/>
    <property type="evidence" value="ECO:0007669"/>
    <property type="project" value="UniProtKB-UniRule"/>
</dbReference>
<evidence type="ECO:0000256" key="13">
    <source>
        <dbReference type="ARBA" id="ARBA00077165"/>
    </source>
</evidence>
<comment type="subcellular location">
    <subcellularLocation>
        <location evidence="1 15">Cytoplasm</location>
    </subcellularLocation>
</comment>
<sequence>MPVYRMSESLDFPSPHDAEPDGLLAVGGDLSPPRLLLAYCHGIFPWYSQATPILWWSPDPRLVLFPEELKIAKSLQRVVRKGRFTVTFDRDFGGVIRACAAVRRRQGEGTWLVPEMILAYSRLHELGYAHSVESWFEGRLVGGLYGVALGRVFFGESMFTTVPDASKVAFVHLVDRLTDWGFEMIDCQVTTHHLQRFGAREISRSDFLSRLRRAVNVPPPRGAWGPAP</sequence>
<dbReference type="NCBIfam" id="TIGR00667">
    <property type="entry name" value="aat"/>
    <property type="match status" value="1"/>
</dbReference>
<keyword evidence="3 15" id="KW-0808">Transferase</keyword>
<dbReference type="Pfam" id="PF03588">
    <property type="entry name" value="Leu_Phe_trans"/>
    <property type="match status" value="1"/>
</dbReference>
<dbReference type="FunFam" id="3.30.70.3550:FF:000001">
    <property type="entry name" value="Leucyl/phenylalanyl-tRNA--protein transferase"/>
    <property type="match status" value="1"/>
</dbReference>
<keyword evidence="4 15" id="KW-0012">Acyltransferase</keyword>
<evidence type="ECO:0000256" key="1">
    <source>
        <dbReference type="ARBA" id="ARBA00004496"/>
    </source>
</evidence>
<evidence type="ECO:0000256" key="9">
    <source>
        <dbReference type="ARBA" id="ARBA00061535"/>
    </source>
</evidence>
<evidence type="ECO:0000256" key="7">
    <source>
        <dbReference type="ARBA" id="ARBA00051538"/>
    </source>
</evidence>
<protein>
    <recommendedName>
        <fullName evidence="11 15">Leucyl/phenylalanyl-tRNA--protein transferase</fullName>
        <ecNumber evidence="10 15">2.3.2.6</ecNumber>
    </recommendedName>
    <alternativeName>
        <fullName evidence="12 15">L/F-transferase</fullName>
    </alternativeName>
    <alternativeName>
        <fullName evidence="13 15">Leucyltransferase</fullName>
    </alternativeName>
    <alternativeName>
        <fullName evidence="14 15">Phenyalanyltransferase</fullName>
    </alternativeName>
</protein>
<dbReference type="InterPro" id="IPR042203">
    <property type="entry name" value="Leu/Phe-tRNA_Trfase_C"/>
</dbReference>
<dbReference type="SUPFAM" id="SSF55729">
    <property type="entry name" value="Acyl-CoA N-acyltransferases (Nat)"/>
    <property type="match status" value="1"/>
</dbReference>
<reference evidence="16 17" key="2">
    <citation type="submission" date="2019-05" db="EMBL/GenBank/DDBJ databases">
        <authorList>
            <person name="Suflita J.M."/>
            <person name="Marks C.R."/>
        </authorList>
    </citation>
    <scope>NUCLEOTIDE SEQUENCE [LARGE SCALE GENOMIC DNA]</scope>
    <source>
        <strain evidence="16 17">ALDC</strain>
    </source>
</reference>
<dbReference type="PANTHER" id="PTHR30098:SF2">
    <property type="entry name" value="LEUCYL_PHENYLALANYL-TRNA--PROTEIN TRANSFERASE"/>
    <property type="match status" value="1"/>
</dbReference>
<dbReference type="AlphaFoldDB" id="A0A4P8KZI0"/>
<dbReference type="RefSeq" id="WP_137422838.1">
    <property type="nucleotide sequence ID" value="NZ_CP040098.1"/>
</dbReference>
<gene>
    <name evidence="15" type="primary">aat</name>
    <name evidence="16" type="ORF">FDQ92_00835</name>
</gene>
<evidence type="ECO:0000256" key="4">
    <source>
        <dbReference type="ARBA" id="ARBA00023315"/>
    </source>
</evidence>
<evidence type="ECO:0000256" key="10">
    <source>
        <dbReference type="ARBA" id="ARBA00066767"/>
    </source>
</evidence>